<sequence length="194" mass="22114">MKIAVNLLLLILLLALGYFLLVKPDLLINPEKSNPAAEGFSRFYSNFRNSILQGSNKSDYVITLKDSSGDLVAQLRRREQQVYAADPAWRGEIMRRRFNAGDTVKQALGSYAQQENMVLFWTLPRDYVIKQFFETQGSLLEALQELAFTISPDFKQQAVGWYCPKSRALVMTDLQDPFLQQNCIATARSLPARR</sequence>
<dbReference type="EMBL" id="AHTH01000039">
    <property type="protein sequence ID" value="EHR40407.1"/>
    <property type="molecule type" value="Genomic_DNA"/>
</dbReference>
<dbReference type="AlphaFoldDB" id="H3ZG87"/>
<dbReference type="PATRIC" id="fig|1129374.4.peg.2368"/>
<evidence type="ECO:0000313" key="2">
    <source>
        <dbReference type="EMBL" id="EHR40407.1"/>
    </source>
</evidence>
<evidence type="ECO:0000313" key="3">
    <source>
        <dbReference type="Proteomes" id="UP000012046"/>
    </source>
</evidence>
<name>H3ZG87_9ALTE</name>
<gene>
    <name evidence="2" type="ORF">AJE_11919</name>
</gene>
<feature type="domain" description="Toxin co-regulated pilus biosynthesis protein Q C-terminal" evidence="1">
    <location>
        <begin position="98"/>
        <end position="173"/>
    </location>
</feature>
<organism evidence="2 3">
    <name type="scientific">Alishewanella jeotgali KCTC 22429</name>
    <dbReference type="NCBI Taxonomy" id="1129374"/>
    <lineage>
        <taxon>Bacteria</taxon>
        <taxon>Pseudomonadati</taxon>
        <taxon>Pseudomonadota</taxon>
        <taxon>Gammaproteobacteria</taxon>
        <taxon>Alteromonadales</taxon>
        <taxon>Alteromonadaceae</taxon>
        <taxon>Alishewanella</taxon>
    </lineage>
</organism>
<keyword evidence="3" id="KW-1185">Reference proteome</keyword>
<comment type="caution">
    <text evidence="2">The sequence shown here is derived from an EMBL/GenBank/DDBJ whole genome shotgun (WGS) entry which is preliminary data.</text>
</comment>
<dbReference type="Pfam" id="PF10671">
    <property type="entry name" value="TcpQ"/>
    <property type="match status" value="1"/>
</dbReference>
<evidence type="ECO:0000259" key="1">
    <source>
        <dbReference type="Pfam" id="PF10671"/>
    </source>
</evidence>
<protein>
    <recommendedName>
        <fullName evidence="1">Toxin co-regulated pilus biosynthesis protein Q C-terminal domain-containing protein</fullName>
    </recommendedName>
</protein>
<dbReference type="Proteomes" id="UP000012046">
    <property type="component" value="Unassembled WGS sequence"/>
</dbReference>
<dbReference type="STRING" id="1129374.AJE_11919"/>
<dbReference type="InterPro" id="IPR018927">
    <property type="entry name" value="Pilus_synth_Q_C"/>
</dbReference>
<reference evidence="2 3" key="1">
    <citation type="journal article" date="2012" name="J. Bacteriol.">
        <title>Genome Sequence of Extracellular-Protease-Producing Alishewanella jeotgali Isolated from Traditional Korean Fermented Seafood.</title>
        <authorList>
            <person name="Jung J."/>
            <person name="Chun J."/>
            <person name="Park W."/>
        </authorList>
    </citation>
    <scope>NUCLEOTIDE SEQUENCE [LARGE SCALE GENOMIC DNA]</scope>
    <source>
        <strain evidence="2 3">KCTC 22429</strain>
    </source>
</reference>
<proteinExistence type="predicted"/>
<dbReference type="RefSeq" id="WP_008951065.1">
    <property type="nucleotide sequence ID" value="NZ_AHTH01000039.1"/>
</dbReference>
<accession>H3ZG87</accession>
<dbReference type="eggNOG" id="ENOG5030NEU">
    <property type="taxonomic scope" value="Bacteria"/>
</dbReference>